<gene>
    <name evidence="1" type="ordered locus">AM1_2601</name>
</gene>
<sequence length="104" mass="12101">MTITKLIPTVKRLSHTDKLLLLQVLVQELLQNEGVTEALSSSFSQTEQSMTEASTFTLEERRHFLEQPLAERRRILAEQADMIYDHYQQDSEWQDLMAGDVVDY</sequence>
<name>B0C6Q2_ACAM1</name>
<protein>
    <submittedName>
        <fullName evidence="1">Uncharacterized protein</fullName>
    </submittedName>
</protein>
<dbReference type="RefSeq" id="WP_012163062.1">
    <property type="nucleotide sequence ID" value="NC_009925.1"/>
</dbReference>
<reference evidence="1 2" key="1">
    <citation type="journal article" date="2008" name="Proc. Natl. Acad. Sci. U.S.A.">
        <title>Niche adaptation and genome expansion in the chlorophyll d-producing cyanobacterium Acaryochloris marina.</title>
        <authorList>
            <person name="Swingley W.D."/>
            <person name="Chen M."/>
            <person name="Cheung P.C."/>
            <person name="Conrad A.L."/>
            <person name="Dejesa L.C."/>
            <person name="Hao J."/>
            <person name="Honchak B.M."/>
            <person name="Karbach L.E."/>
            <person name="Kurdoglu A."/>
            <person name="Lahiri S."/>
            <person name="Mastrian S.D."/>
            <person name="Miyashita H."/>
            <person name="Page L."/>
            <person name="Ramakrishna P."/>
            <person name="Satoh S."/>
            <person name="Sattley W.M."/>
            <person name="Shimada Y."/>
            <person name="Taylor H.L."/>
            <person name="Tomo T."/>
            <person name="Tsuchiya T."/>
            <person name="Wang Z.T."/>
            <person name="Raymond J."/>
            <person name="Mimuro M."/>
            <person name="Blankenship R.E."/>
            <person name="Touchman J.W."/>
        </authorList>
    </citation>
    <scope>NUCLEOTIDE SEQUENCE [LARGE SCALE GENOMIC DNA]</scope>
    <source>
        <strain evidence="2">MBIC 11017</strain>
    </source>
</reference>
<dbReference type="OrthoDB" id="573887at2"/>
<dbReference type="EMBL" id="CP000828">
    <property type="protein sequence ID" value="ABW27608.1"/>
    <property type="molecule type" value="Genomic_DNA"/>
</dbReference>
<keyword evidence="2" id="KW-1185">Reference proteome</keyword>
<evidence type="ECO:0000313" key="2">
    <source>
        <dbReference type="Proteomes" id="UP000000268"/>
    </source>
</evidence>
<proteinExistence type="predicted"/>
<dbReference type="KEGG" id="amr:AM1_2601"/>
<dbReference type="HOGENOM" id="CLU_2244009_0_0_3"/>
<dbReference type="Proteomes" id="UP000000268">
    <property type="component" value="Chromosome"/>
</dbReference>
<dbReference type="STRING" id="329726.AM1_2601"/>
<dbReference type="eggNOG" id="ENOG5033HRS">
    <property type="taxonomic scope" value="Bacteria"/>
</dbReference>
<organism evidence="1 2">
    <name type="scientific">Acaryochloris marina (strain MBIC 11017)</name>
    <dbReference type="NCBI Taxonomy" id="329726"/>
    <lineage>
        <taxon>Bacteria</taxon>
        <taxon>Bacillati</taxon>
        <taxon>Cyanobacteriota</taxon>
        <taxon>Cyanophyceae</taxon>
        <taxon>Acaryochloridales</taxon>
        <taxon>Acaryochloridaceae</taxon>
        <taxon>Acaryochloris</taxon>
    </lineage>
</organism>
<dbReference type="AlphaFoldDB" id="B0C6Q2"/>
<accession>B0C6Q2</accession>
<evidence type="ECO:0000313" key="1">
    <source>
        <dbReference type="EMBL" id="ABW27608.1"/>
    </source>
</evidence>